<reference evidence="1" key="1">
    <citation type="submission" date="2016-08" db="EMBL/GenBank/DDBJ databases">
        <authorList>
            <person name="Ngugi D.K."/>
            <person name="Miyake S."/>
            <person name="Stingl U."/>
        </authorList>
    </citation>
    <scope>NUCLEOTIDE SEQUENCE</scope>
    <source>
        <strain evidence="1">SCG-B11WGA-EpuloA1</strain>
    </source>
</reference>
<protein>
    <submittedName>
        <fullName evidence="1">Uncharacterized protein</fullName>
    </submittedName>
</protein>
<proteinExistence type="predicted"/>
<name>A0ACC8X863_9FIRM</name>
<keyword evidence="2" id="KW-1185">Reference proteome</keyword>
<gene>
    <name evidence="1" type="ORF">AN396_11515</name>
</gene>
<evidence type="ECO:0000313" key="2">
    <source>
        <dbReference type="Proteomes" id="UP000188605"/>
    </source>
</evidence>
<comment type="caution">
    <text evidence="1">The sequence shown here is derived from an EMBL/GenBank/DDBJ whole genome shotgun (WGS) entry which is preliminary data.</text>
</comment>
<sequence length="190" mass="20631">MMGLTHLFVGTASALALTSSTYGVIPALIGGAMGGTISDIDTKNNTFLKYFKFKTLLIGLAVDFVLQGRILSYIVSANKVMLLVGIVLFFILLQIGKVQKHRGPTHSILALIIISLSIALFCLPIIPAFIVGFISHLILDLLNKKSVSIFFPCKGICLKLCYADKLANKILMFGSMGLTLILIFRSIGFF</sequence>
<accession>A0ACC8X863</accession>
<dbReference type="EMBL" id="LJDB01000096">
    <property type="protein sequence ID" value="ONI38114.1"/>
    <property type="molecule type" value="Genomic_DNA"/>
</dbReference>
<dbReference type="Proteomes" id="UP000188605">
    <property type="component" value="Unassembled WGS sequence"/>
</dbReference>
<evidence type="ECO:0000313" key="1">
    <source>
        <dbReference type="EMBL" id="ONI38114.1"/>
    </source>
</evidence>
<organism evidence="1 2">
    <name type="scientific">Candidatus Epulonipiscium fishelsonii</name>
    <dbReference type="NCBI Taxonomy" id="77094"/>
    <lineage>
        <taxon>Bacteria</taxon>
        <taxon>Bacillati</taxon>
        <taxon>Bacillota</taxon>
        <taxon>Clostridia</taxon>
        <taxon>Lachnospirales</taxon>
        <taxon>Lachnospiraceae</taxon>
        <taxon>Candidatus Epulonipiscium</taxon>
    </lineage>
</organism>